<dbReference type="Proteomes" id="UP000182059">
    <property type="component" value="Unassembled WGS sequence"/>
</dbReference>
<name>A0A1J5FXB1_9BACT</name>
<evidence type="ECO:0000313" key="1">
    <source>
        <dbReference type="EMBL" id="OIP64764.1"/>
    </source>
</evidence>
<protein>
    <submittedName>
        <fullName evidence="1">Uncharacterized protein</fullName>
    </submittedName>
</protein>
<proteinExistence type="predicted"/>
<gene>
    <name evidence="1" type="ORF">AUK15_02950</name>
</gene>
<sequence>MKKKTTQKTIKKIAKKAPLENMSLENKADYTLAIVEELRENFQAFGENLGGLWKEVIALRTRAESIFNETSRIHIEYEPYKVSA</sequence>
<comment type="caution">
    <text evidence="1">The sequence shown here is derived from an EMBL/GenBank/DDBJ whole genome shotgun (WGS) entry which is preliminary data.</text>
</comment>
<accession>A0A1J5FXB1</accession>
<reference evidence="1 2" key="1">
    <citation type="journal article" date="2016" name="Environ. Microbiol.">
        <title>Genomic resolution of a cold subsurface aquifer community provides metabolic insights for novel microbes adapted to high CO concentrations.</title>
        <authorList>
            <person name="Probst A.J."/>
            <person name="Castelle C.J."/>
            <person name="Singh A."/>
            <person name="Brown C.T."/>
            <person name="Anantharaman K."/>
            <person name="Sharon I."/>
            <person name="Hug L.A."/>
            <person name="Burstein D."/>
            <person name="Emerson J.B."/>
            <person name="Thomas B.C."/>
            <person name="Banfield J.F."/>
        </authorList>
    </citation>
    <scope>NUCLEOTIDE SEQUENCE [LARGE SCALE GENOMIC DNA]</scope>
    <source>
        <strain evidence="1">CG2_30_43_9</strain>
    </source>
</reference>
<organism evidence="1 2">
    <name type="scientific">Candidatus Nomurabacteria bacterium CG2_30_43_9</name>
    <dbReference type="NCBI Taxonomy" id="1805283"/>
    <lineage>
        <taxon>Bacteria</taxon>
        <taxon>Candidatus Nomuraibacteriota</taxon>
    </lineage>
</organism>
<dbReference type="EMBL" id="MNYX01000070">
    <property type="protein sequence ID" value="OIP64764.1"/>
    <property type="molecule type" value="Genomic_DNA"/>
</dbReference>
<dbReference type="AlphaFoldDB" id="A0A1J5FXB1"/>
<evidence type="ECO:0000313" key="2">
    <source>
        <dbReference type="Proteomes" id="UP000182059"/>
    </source>
</evidence>